<dbReference type="Gene3D" id="3.90.700.10">
    <property type="entry name" value="Succinate dehydrogenase/fumarate reductase flavoprotein, catalytic domain"/>
    <property type="match status" value="1"/>
</dbReference>
<evidence type="ECO:0000256" key="3">
    <source>
        <dbReference type="ARBA" id="ARBA00022827"/>
    </source>
</evidence>
<dbReference type="Gene3D" id="3.50.50.60">
    <property type="entry name" value="FAD/NAD(P)-binding domain"/>
    <property type="match status" value="1"/>
</dbReference>
<evidence type="ECO:0000313" key="7">
    <source>
        <dbReference type="EMBL" id="NBI33914.1"/>
    </source>
</evidence>
<dbReference type="InterPro" id="IPR050315">
    <property type="entry name" value="FAD-oxidoreductase_2"/>
</dbReference>
<name>A0A7C9JDP5_9BACT</name>
<dbReference type="GO" id="GO:0016491">
    <property type="term" value="F:oxidoreductase activity"/>
    <property type="evidence" value="ECO:0007669"/>
    <property type="project" value="UniProtKB-KW"/>
</dbReference>
<dbReference type="Pfam" id="PF00890">
    <property type="entry name" value="FAD_binding_2"/>
    <property type="match status" value="1"/>
</dbReference>
<dbReference type="AlphaFoldDB" id="A0A7C9JDP5"/>
<evidence type="ECO:0000256" key="5">
    <source>
        <dbReference type="SAM" id="MobiDB-lite"/>
    </source>
</evidence>
<dbReference type="PANTHER" id="PTHR43400:SF10">
    <property type="entry name" value="3-OXOSTEROID 1-DEHYDROGENASE"/>
    <property type="match status" value="1"/>
</dbReference>
<dbReference type="PANTHER" id="PTHR43400">
    <property type="entry name" value="FUMARATE REDUCTASE"/>
    <property type="match status" value="1"/>
</dbReference>
<protein>
    <submittedName>
        <fullName evidence="7">FAD-dependent oxidoreductase</fullName>
    </submittedName>
</protein>
<evidence type="ECO:0000256" key="4">
    <source>
        <dbReference type="ARBA" id="ARBA00023002"/>
    </source>
</evidence>
<comment type="caution">
    <text evidence="7">The sequence shown here is derived from an EMBL/GenBank/DDBJ whole genome shotgun (WGS) entry which is preliminary data.</text>
</comment>
<evidence type="ECO:0000256" key="2">
    <source>
        <dbReference type="ARBA" id="ARBA00022630"/>
    </source>
</evidence>
<keyword evidence="4" id="KW-0560">Oxidoreductase</keyword>
<dbReference type="SUPFAM" id="SSF51905">
    <property type="entry name" value="FAD/NAD(P)-binding domain"/>
    <property type="match status" value="1"/>
</dbReference>
<accession>A0A7C9JDP5</accession>
<gene>
    <name evidence="7" type="ORF">D1639_02460</name>
</gene>
<evidence type="ECO:0000259" key="6">
    <source>
        <dbReference type="Pfam" id="PF00890"/>
    </source>
</evidence>
<dbReference type="InterPro" id="IPR036188">
    <property type="entry name" value="FAD/NAD-bd_sf"/>
</dbReference>
<evidence type="ECO:0000256" key="1">
    <source>
        <dbReference type="ARBA" id="ARBA00001974"/>
    </source>
</evidence>
<dbReference type="InterPro" id="IPR027477">
    <property type="entry name" value="Succ_DH/fumarate_Rdtase_cat_sf"/>
</dbReference>
<dbReference type="InterPro" id="IPR003953">
    <property type="entry name" value="FAD-dep_OxRdtase_2_FAD-bd"/>
</dbReference>
<sequence>MPRTRRSTASLYLRQRMRLRSRPLCPMSQGFVPSLSLLRAEYTHVCLSCVLRGRQYFFLGDMVCLKKGGIHSWRMTSVLRSAPKMRSRPSRQHDRKGGFMKYADTLSRRGFLVGGALTGCAAVGMGLAACSPRSEDSRVKAVASGSDRDSVNSVEPSFLTPPEPIADDDIGEIKDADVVIVGCGISGMAAARAAADEGAKVIVVEKSPRFNCRGSMGSQIGAVNSVYQQQAGYPRFDGNELVNRYMQDTLQMSKQSFLKYWVDHSGEDLEWFLELCNVEILEPGEMVPEEGINGNVYIMTKATALPSGRYPVWPTAMSINFDPSFPEDAGFFYPMQSFQSDVESKGGEFLYATWGRQLVQEDGRVVGLIAQTADGNYIRVNARKAVVLACGDFGNNEEMMAYYAPQASNLTCTYNCMDANGDICNVGEGHQMALWAGAAMEKAPYAPMSHLTDVADILLVDRSGKRFVNEELGAQSLSNVIMRCPGEVAYCITGDAVGPKVLQPGPDAKKPDPIATVEEAAAVVGCEAATLQDTIDRYNELAAAGEDRDFGKDPSKLTAIEPPYYVYEGHPGSMLVIMGGIDCDDSCRALDKNGSAVSGLYVCGNTQGCRFGAEYPMTAPGISHGLALSLGRLAGANAATLG</sequence>
<dbReference type="EMBL" id="QWKH01000009">
    <property type="protein sequence ID" value="NBI33914.1"/>
    <property type="molecule type" value="Genomic_DNA"/>
</dbReference>
<dbReference type="GO" id="GO:0008202">
    <property type="term" value="P:steroid metabolic process"/>
    <property type="evidence" value="ECO:0007669"/>
    <property type="project" value="UniProtKB-ARBA"/>
</dbReference>
<feature type="domain" description="FAD-dependent oxidoreductase 2 FAD-binding" evidence="6">
    <location>
        <begin position="177"/>
        <end position="611"/>
    </location>
</feature>
<feature type="region of interest" description="Disordered" evidence="5">
    <location>
        <begin position="143"/>
        <end position="166"/>
    </location>
</feature>
<dbReference type="SUPFAM" id="SSF56425">
    <property type="entry name" value="Succinate dehydrogenase/fumarate reductase flavoprotein, catalytic domain"/>
    <property type="match status" value="1"/>
</dbReference>
<keyword evidence="2" id="KW-0285">Flavoprotein</keyword>
<proteinExistence type="predicted"/>
<keyword evidence="3" id="KW-0274">FAD</keyword>
<reference evidence="7" key="1">
    <citation type="submission" date="2018-08" db="EMBL/GenBank/DDBJ databases">
        <title>Murine metabolic-syndrome-specific gut microbial biobank.</title>
        <authorList>
            <person name="Liu C."/>
        </authorList>
    </citation>
    <scope>NUCLEOTIDE SEQUENCE [LARGE SCALE GENOMIC DNA]</scope>
    <source>
        <strain evidence="7">Z82</strain>
    </source>
</reference>
<comment type="cofactor">
    <cofactor evidence="1">
        <name>FAD</name>
        <dbReference type="ChEBI" id="CHEBI:57692"/>
    </cofactor>
</comment>
<organism evidence="7">
    <name type="scientific">Muribaculaceae bacterium Z82</name>
    <dbReference type="NCBI Taxonomy" id="2304548"/>
    <lineage>
        <taxon>Bacteria</taxon>
        <taxon>Pseudomonadati</taxon>
        <taxon>Bacteroidota</taxon>
        <taxon>Bacteroidia</taxon>
        <taxon>Bacteroidales</taxon>
        <taxon>Muribaculaceae</taxon>
    </lineage>
</organism>